<comment type="caution">
    <text evidence="2">The sequence shown here is derived from an EMBL/GenBank/DDBJ whole genome shotgun (WGS) entry which is preliminary data.</text>
</comment>
<keyword evidence="3" id="KW-1185">Reference proteome</keyword>
<gene>
    <name evidence="2" type="ORF">AK812_SmicGene16570</name>
</gene>
<organism evidence="2 3">
    <name type="scientific">Symbiodinium microadriaticum</name>
    <name type="common">Dinoflagellate</name>
    <name type="synonym">Zooxanthella microadriatica</name>
    <dbReference type="NCBI Taxonomy" id="2951"/>
    <lineage>
        <taxon>Eukaryota</taxon>
        <taxon>Sar</taxon>
        <taxon>Alveolata</taxon>
        <taxon>Dinophyceae</taxon>
        <taxon>Suessiales</taxon>
        <taxon>Symbiodiniaceae</taxon>
        <taxon>Symbiodinium</taxon>
    </lineage>
</organism>
<dbReference type="Proteomes" id="UP000186817">
    <property type="component" value="Unassembled WGS sequence"/>
</dbReference>
<feature type="compositionally biased region" description="Polar residues" evidence="1">
    <location>
        <begin position="81"/>
        <end position="98"/>
    </location>
</feature>
<dbReference type="EMBL" id="LSRX01000317">
    <property type="protein sequence ID" value="OLQ00758.1"/>
    <property type="molecule type" value="Genomic_DNA"/>
</dbReference>
<feature type="region of interest" description="Disordered" evidence="1">
    <location>
        <begin position="79"/>
        <end position="98"/>
    </location>
</feature>
<protein>
    <submittedName>
        <fullName evidence="2">Uncharacterized protein</fullName>
    </submittedName>
</protein>
<dbReference type="OrthoDB" id="426418at2759"/>
<evidence type="ECO:0000313" key="3">
    <source>
        <dbReference type="Proteomes" id="UP000186817"/>
    </source>
</evidence>
<proteinExistence type="predicted"/>
<dbReference type="AlphaFoldDB" id="A0A1Q9E002"/>
<name>A0A1Q9E002_SYMMI</name>
<evidence type="ECO:0000313" key="2">
    <source>
        <dbReference type="EMBL" id="OLQ00758.1"/>
    </source>
</evidence>
<accession>A0A1Q9E002</accession>
<evidence type="ECO:0000256" key="1">
    <source>
        <dbReference type="SAM" id="MobiDB-lite"/>
    </source>
</evidence>
<sequence length="131" mass="13807">MSPNYYMVFAALATQSVAAFAPSTMRLRGTARAMPPDEGDGWSLLTTFENTAWHLGQHQLETATDLRSEPLGSVEQVVSAVGSSKNSTGKSTPQAPKSLSSILNVAVDSDGDLDDADVVDFLREGSLAGFA</sequence>
<reference evidence="2 3" key="1">
    <citation type="submission" date="2016-02" db="EMBL/GenBank/DDBJ databases">
        <title>Genome analysis of coral dinoflagellate symbionts highlights evolutionary adaptations to a symbiotic lifestyle.</title>
        <authorList>
            <person name="Aranda M."/>
            <person name="Li Y."/>
            <person name="Liew Y.J."/>
            <person name="Baumgarten S."/>
            <person name="Simakov O."/>
            <person name="Wilson M."/>
            <person name="Piel J."/>
            <person name="Ashoor H."/>
            <person name="Bougouffa S."/>
            <person name="Bajic V.B."/>
            <person name="Ryu T."/>
            <person name="Ravasi T."/>
            <person name="Bayer T."/>
            <person name="Micklem G."/>
            <person name="Kim H."/>
            <person name="Bhak J."/>
            <person name="Lajeunesse T.C."/>
            <person name="Voolstra C.R."/>
        </authorList>
    </citation>
    <scope>NUCLEOTIDE SEQUENCE [LARGE SCALE GENOMIC DNA]</scope>
    <source>
        <strain evidence="2 3">CCMP2467</strain>
    </source>
</reference>